<name>A0A4S4E5Z6_CAMSN</name>
<feature type="domain" description="RING-type" evidence="3">
    <location>
        <begin position="409"/>
        <end position="451"/>
    </location>
</feature>
<keyword evidence="2" id="KW-1133">Transmembrane helix</keyword>
<reference evidence="4 5" key="1">
    <citation type="journal article" date="2018" name="Proc. Natl. Acad. Sci. U.S.A.">
        <title>Draft genome sequence of Camellia sinensis var. sinensis provides insights into the evolution of the tea genome and tea quality.</title>
        <authorList>
            <person name="Wei C."/>
            <person name="Yang H."/>
            <person name="Wang S."/>
            <person name="Zhao J."/>
            <person name="Liu C."/>
            <person name="Gao L."/>
            <person name="Xia E."/>
            <person name="Lu Y."/>
            <person name="Tai Y."/>
            <person name="She G."/>
            <person name="Sun J."/>
            <person name="Cao H."/>
            <person name="Tong W."/>
            <person name="Gao Q."/>
            <person name="Li Y."/>
            <person name="Deng W."/>
            <person name="Jiang X."/>
            <person name="Wang W."/>
            <person name="Chen Q."/>
            <person name="Zhang S."/>
            <person name="Li H."/>
            <person name="Wu J."/>
            <person name="Wang P."/>
            <person name="Li P."/>
            <person name="Shi C."/>
            <person name="Zheng F."/>
            <person name="Jian J."/>
            <person name="Huang B."/>
            <person name="Shan D."/>
            <person name="Shi M."/>
            <person name="Fang C."/>
            <person name="Yue Y."/>
            <person name="Li F."/>
            <person name="Li D."/>
            <person name="Wei S."/>
            <person name="Han B."/>
            <person name="Jiang C."/>
            <person name="Yin Y."/>
            <person name="Xia T."/>
            <person name="Zhang Z."/>
            <person name="Bennetzen J.L."/>
            <person name="Zhao S."/>
            <person name="Wan X."/>
        </authorList>
    </citation>
    <scope>NUCLEOTIDE SEQUENCE [LARGE SCALE GENOMIC DNA]</scope>
    <source>
        <strain evidence="5">cv. Shuchazao</strain>
        <tissue evidence="4">Leaf</tissue>
    </source>
</reference>
<evidence type="ECO:0000256" key="1">
    <source>
        <dbReference type="PROSITE-ProRule" id="PRU00175"/>
    </source>
</evidence>
<feature type="transmembrane region" description="Helical" evidence="2">
    <location>
        <begin position="333"/>
        <end position="359"/>
    </location>
</feature>
<keyword evidence="5" id="KW-1185">Reference proteome</keyword>
<dbReference type="Pfam" id="PF13639">
    <property type="entry name" value="zf-RING_2"/>
    <property type="match status" value="1"/>
</dbReference>
<organism evidence="4 5">
    <name type="scientific">Camellia sinensis var. sinensis</name>
    <name type="common">China tea</name>
    <dbReference type="NCBI Taxonomy" id="542762"/>
    <lineage>
        <taxon>Eukaryota</taxon>
        <taxon>Viridiplantae</taxon>
        <taxon>Streptophyta</taxon>
        <taxon>Embryophyta</taxon>
        <taxon>Tracheophyta</taxon>
        <taxon>Spermatophyta</taxon>
        <taxon>Magnoliopsida</taxon>
        <taxon>eudicotyledons</taxon>
        <taxon>Gunneridae</taxon>
        <taxon>Pentapetalae</taxon>
        <taxon>asterids</taxon>
        <taxon>Ericales</taxon>
        <taxon>Theaceae</taxon>
        <taxon>Camellia</taxon>
    </lineage>
</organism>
<dbReference type="PROSITE" id="PS50089">
    <property type="entry name" value="ZF_RING_2"/>
    <property type="match status" value="1"/>
</dbReference>
<evidence type="ECO:0000256" key="2">
    <source>
        <dbReference type="SAM" id="Phobius"/>
    </source>
</evidence>
<dbReference type="Gene3D" id="3.30.40.10">
    <property type="entry name" value="Zinc/RING finger domain, C3HC4 (zinc finger)"/>
    <property type="match status" value="1"/>
</dbReference>
<dbReference type="AlphaFoldDB" id="A0A4S4E5Z6"/>
<proteinExistence type="predicted"/>
<accession>A0A4S4E5Z6</accession>
<keyword evidence="1" id="KW-0479">Metal-binding</keyword>
<keyword evidence="1" id="KW-0862">Zinc</keyword>
<protein>
    <recommendedName>
        <fullName evidence="3">RING-type domain-containing protein</fullName>
    </recommendedName>
</protein>
<dbReference type="SUPFAM" id="SSF57850">
    <property type="entry name" value="RING/U-box"/>
    <property type="match status" value="1"/>
</dbReference>
<evidence type="ECO:0000313" key="4">
    <source>
        <dbReference type="EMBL" id="THG11408.1"/>
    </source>
</evidence>
<dbReference type="PANTHER" id="PTHR33144:SF52">
    <property type="match status" value="1"/>
</dbReference>
<comment type="caution">
    <text evidence="4">The sequence shown here is derived from an EMBL/GenBank/DDBJ whole genome shotgun (WGS) entry which is preliminary data.</text>
</comment>
<dbReference type="InterPro" id="IPR013083">
    <property type="entry name" value="Znf_RING/FYVE/PHD"/>
</dbReference>
<keyword evidence="1" id="KW-0863">Zinc-finger</keyword>
<dbReference type="UniPathway" id="UPA00143"/>
<evidence type="ECO:0000259" key="3">
    <source>
        <dbReference type="PROSITE" id="PS50089"/>
    </source>
</evidence>
<dbReference type="PANTHER" id="PTHR33144">
    <property type="entry name" value="OS10G0409366 PROTEIN-RELATED"/>
    <property type="match status" value="1"/>
</dbReference>
<dbReference type="Proteomes" id="UP000306102">
    <property type="component" value="Unassembled WGS sequence"/>
</dbReference>
<dbReference type="GO" id="GO:0016567">
    <property type="term" value="P:protein ubiquitination"/>
    <property type="evidence" value="ECO:0007669"/>
    <property type="project" value="UniProtKB-UniPathway"/>
</dbReference>
<sequence length="491" mass="56465">MPLYSLIDQMELHSLVDQMALHNLVGHIPPHMLHHMFYTLNLKNQRLTLNALTKRNMRGITCLVEVWNLTPEERIMLTFNKDLQAISTEDGMFSRFIGTIARKPHLCPIKYKNWHEVPDQYKEDCWNIIESKFAIPQDKRRDMIRHRTLKSMGEKWRNWKCSLKAKYYDETKTVAYIVATVPLTVNREHYADLVAYWFSKKGQEQKDKIALDRAKLYIPLHKRNDGTPVNETAATKIATDGSSGIPNQASLQTHQKSFFGSHEMQPSNRDFCYFVYQLGSLNMGSSHFIAIKVFKYFCYIVFLTWPLPPNSTHPNLSTTATANDDQISFLRHLTILLITASTAALVVIIYHCIITVCWYNCRTFQCRHQTPPVIRQEELTISIEASVAGLIPAHKYQKETELVREDRTCAVCLGEYEEGEELRTLPECMHSFHVPCIDMWLYSHSTCPVCRNNTTPSPFVFRGCLESGLDGSTSQRDHGVASNFDAHLGVL</sequence>
<evidence type="ECO:0000313" key="5">
    <source>
        <dbReference type="Proteomes" id="UP000306102"/>
    </source>
</evidence>
<gene>
    <name evidence="4" type="ORF">TEA_006614</name>
</gene>
<dbReference type="EMBL" id="SDRB02007308">
    <property type="protein sequence ID" value="THG11408.1"/>
    <property type="molecule type" value="Genomic_DNA"/>
</dbReference>
<dbReference type="GO" id="GO:0008270">
    <property type="term" value="F:zinc ion binding"/>
    <property type="evidence" value="ECO:0007669"/>
    <property type="project" value="UniProtKB-KW"/>
</dbReference>
<keyword evidence="2" id="KW-0812">Transmembrane</keyword>
<dbReference type="InterPro" id="IPR001841">
    <property type="entry name" value="Znf_RING"/>
</dbReference>
<dbReference type="SMART" id="SM00184">
    <property type="entry name" value="RING"/>
    <property type="match status" value="1"/>
</dbReference>
<keyword evidence="2" id="KW-0472">Membrane</keyword>